<gene>
    <name evidence="1" type="ORF">WMSIL1_LOCUS1535</name>
</gene>
<evidence type="ECO:0000313" key="2">
    <source>
        <dbReference type="Proteomes" id="UP000321570"/>
    </source>
</evidence>
<reference evidence="1 2" key="1">
    <citation type="submission" date="2019-07" db="EMBL/GenBank/DDBJ databases">
        <authorList>
            <person name="Jastrzebski P J."/>
            <person name="Paukszto L."/>
            <person name="Jastrzebski P J."/>
        </authorList>
    </citation>
    <scope>NUCLEOTIDE SEQUENCE [LARGE SCALE GENOMIC DNA]</scope>
    <source>
        <strain evidence="1 2">WMS-il1</strain>
    </source>
</reference>
<proteinExistence type="predicted"/>
<keyword evidence="2" id="KW-1185">Reference proteome</keyword>
<dbReference type="EMBL" id="CABIJS010000033">
    <property type="protein sequence ID" value="VUZ40389.1"/>
    <property type="molecule type" value="Genomic_DNA"/>
</dbReference>
<evidence type="ECO:0000313" key="1">
    <source>
        <dbReference type="EMBL" id="VUZ40389.1"/>
    </source>
</evidence>
<dbReference type="Proteomes" id="UP000321570">
    <property type="component" value="Unassembled WGS sequence"/>
</dbReference>
<name>A0A564Y021_HYMDI</name>
<dbReference type="AlphaFoldDB" id="A0A564Y021"/>
<feature type="non-terminal residue" evidence="1">
    <location>
        <position position="1"/>
    </location>
</feature>
<sequence>ECNALPRLTKGISRALEHSGKCARATDRISSKGRHVCEGRPPDQRLISVQCGVNSIQLLSGLTINFLLL</sequence>
<organism evidence="1 2">
    <name type="scientific">Hymenolepis diminuta</name>
    <name type="common">Rat tapeworm</name>
    <dbReference type="NCBI Taxonomy" id="6216"/>
    <lineage>
        <taxon>Eukaryota</taxon>
        <taxon>Metazoa</taxon>
        <taxon>Spiralia</taxon>
        <taxon>Lophotrochozoa</taxon>
        <taxon>Platyhelminthes</taxon>
        <taxon>Cestoda</taxon>
        <taxon>Eucestoda</taxon>
        <taxon>Cyclophyllidea</taxon>
        <taxon>Hymenolepididae</taxon>
        <taxon>Hymenolepis</taxon>
    </lineage>
</organism>
<accession>A0A564Y021</accession>
<protein>
    <submittedName>
        <fullName evidence="1">Uncharacterized protein</fullName>
    </submittedName>
</protein>